<evidence type="ECO:0000256" key="5">
    <source>
        <dbReference type="ARBA" id="ARBA00038268"/>
    </source>
</evidence>
<feature type="transmembrane region" description="Helical" evidence="6">
    <location>
        <begin position="376"/>
        <end position="394"/>
    </location>
</feature>
<name>A0A3M7RG86_BRAPC</name>
<feature type="transmembrane region" description="Helical" evidence="6">
    <location>
        <begin position="273"/>
        <end position="295"/>
    </location>
</feature>
<dbReference type="GO" id="GO:0005783">
    <property type="term" value="C:endoplasmic reticulum"/>
    <property type="evidence" value="ECO:0007669"/>
    <property type="project" value="TreeGrafter"/>
</dbReference>
<sequence>MSRNAMNELSFIPLNNAFKIIYLIFSSIFLIFWLINFILEGTGFKDFYLQNEEEYYWKNYKNLILTNKGIIWLVLTTFLENNLKNHQDNQFRKIAICLWSVFILSNFVSFKLIAVLYSYQILFFVVSKFIRSKFIIWTLYFLLTTLFEKKNFSKFVELNSGQFDFMYIVYMTDSFLKIISFCSDKIDSNNQQMNFTNYFYYLNHPTFLFPGLFVPFKNFIQIDQPNKFKDKKKILFLSIKVVLYGIIIEFFARFTSIFSMFDSIDDSFETFSTFTMLVAIPIRCTLSGLISYNTFGMANIFHMLNGVETTELPRCAFFISSFSEMWRNWNSGVHLFIKNYVYAPLGGKKRSKIEYIMSLTASFIFSAYYHGFSSEFIFWAFINIIVMYIESFLFNQLFNNEWFSKKNSHQKRAIASVLLGLSQINCFYFQFLFICHKDIVFHFINILMVKSSYLVSLITLTYCFQQIRFEKYDFYY</sequence>
<feature type="transmembrane region" description="Helical" evidence="6">
    <location>
        <begin position="439"/>
        <end position="464"/>
    </location>
</feature>
<keyword evidence="3 6" id="KW-1133">Transmembrane helix</keyword>
<accession>A0A3M7RG86</accession>
<reference evidence="7 8" key="1">
    <citation type="journal article" date="2018" name="Sci. Rep.">
        <title>Genomic signatures of local adaptation to the degree of environmental predictability in rotifers.</title>
        <authorList>
            <person name="Franch-Gras L."/>
            <person name="Hahn C."/>
            <person name="Garcia-Roger E.M."/>
            <person name="Carmona M.J."/>
            <person name="Serra M."/>
            <person name="Gomez A."/>
        </authorList>
    </citation>
    <scope>NUCLEOTIDE SEQUENCE [LARGE SCALE GENOMIC DNA]</scope>
    <source>
        <strain evidence="7">HYR1</strain>
    </source>
</reference>
<dbReference type="InterPro" id="IPR051085">
    <property type="entry name" value="MB_O-acyltransferase"/>
</dbReference>
<evidence type="ECO:0000256" key="3">
    <source>
        <dbReference type="ARBA" id="ARBA00022989"/>
    </source>
</evidence>
<protein>
    <submittedName>
        <fullName evidence="7">Uncharacterized protein</fullName>
    </submittedName>
</protein>
<feature type="transmembrane region" description="Helical" evidence="6">
    <location>
        <begin position="91"/>
        <end position="117"/>
    </location>
</feature>
<gene>
    <name evidence="7" type="ORF">BpHYR1_030175</name>
</gene>
<comment type="caution">
    <text evidence="7">The sequence shown here is derived from an EMBL/GenBank/DDBJ whole genome shotgun (WGS) entry which is preliminary data.</text>
</comment>
<comment type="similarity">
    <text evidence="5">Belongs to the membrane-bound acyltransferase family. HHAT subfamily.</text>
</comment>
<dbReference type="Proteomes" id="UP000276133">
    <property type="component" value="Unassembled WGS sequence"/>
</dbReference>
<feature type="transmembrane region" description="Helical" evidence="6">
    <location>
        <begin position="20"/>
        <end position="39"/>
    </location>
</feature>
<evidence type="ECO:0000313" key="8">
    <source>
        <dbReference type="Proteomes" id="UP000276133"/>
    </source>
</evidence>
<evidence type="ECO:0000256" key="6">
    <source>
        <dbReference type="SAM" id="Phobius"/>
    </source>
</evidence>
<organism evidence="7 8">
    <name type="scientific">Brachionus plicatilis</name>
    <name type="common">Marine rotifer</name>
    <name type="synonym">Brachionus muelleri</name>
    <dbReference type="NCBI Taxonomy" id="10195"/>
    <lineage>
        <taxon>Eukaryota</taxon>
        <taxon>Metazoa</taxon>
        <taxon>Spiralia</taxon>
        <taxon>Gnathifera</taxon>
        <taxon>Rotifera</taxon>
        <taxon>Eurotatoria</taxon>
        <taxon>Monogononta</taxon>
        <taxon>Pseudotrocha</taxon>
        <taxon>Ploima</taxon>
        <taxon>Brachionidae</taxon>
        <taxon>Brachionus</taxon>
    </lineage>
</organism>
<dbReference type="PANTHER" id="PTHR13285">
    <property type="entry name" value="ACYLTRANSFERASE"/>
    <property type="match status" value="1"/>
</dbReference>
<feature type="transmembrane region" description="Helical" evidence="6">
    <location>
        <begin position="129"/>
        <end position="147"/>
    </location>
</feature>
<dbReference type="PANTHER" id="PTHR13285:SF18">
    <property type="entry name" value="PROTEIN-CYSTEINE N-PALMITOYLTRANSFERASE RASP"/>
    <property type="match status" value="1"/>
</dbReference>
<dbReference type="EMBL" id="REGN01003437">
    <property type="protein sequence ID" value="RNA22530.1"/>
    <property type="molecule type" value="Genomic_DNA"/>
</dbReference>
<dbReference type="GO" id="GO:0016409">
    <property type="term" value="F:palmitoyltransferase activity"/>
    <property type="evidence" value="ECO:0007669"/>
    <property type="project" value="TreeGrafter"/>
</dbReference>
<keyword evidence="8" id="KW-1185">Reference proteome</keyword>
<evidence type="ECO:0000256" key="4">
    <source>
        <dbReference type="ARBA" id="ARBA00023136"/>
    </source>
</evidence>
<feature type="transmembrane region" description="Helical" evidence="6">
    <location>
        <begin position="241"/>
        <end position="261"/>
    </location>
</feature>
<dbReference type="AlphaFoldDB" id="A0A3M7RG86"/>
<dbReference type="Pfam" id="PF03062">
    <property type="entry name" value="MBOAT"/>
    <property type="match status" value="1"/>
</dbReference>
<dbReference type="OrthoDB" id="420606at2759"/>
<keyword evidence="2 6" id="KW-0812">Transmembrane</keyword>
<dbReference type="STRING" id="10195.A0A3M7RG86"/>
<proteinExistence type="inferred from homology"/>
<comment type="subcellular location">
    <subcellularLocation>
        <location evidence="1">Membrane</location>
        <topology evidence="1">Multi-pass membrane protein</topology>
    </subcellularLocation>
</comment>
<dbReference type="GO" id="GO:0016020">
    <property type="term" value="C:membrane"/>
    <property type="evidence" value="ECO:0007669"/>
    <property type="project" value="UniProtKB-SubCell"/>
</dbReference>
<feature type="transmembrane region" description="Helical" evidence="6">
    <location>
        <begin position="414"/>
        <end position="433"/>
    </location>
</feature>
<dbReference type="InterPro" id="IPR004299">
    <property type="entry name" value="MBOAT_fam"/>
</dbReference>
<feature type="transmembrane region" description="Helical" evidence="6">
    <location>
        <begin position="353"/>
        <end position="370"/>
    </location>
</feature>
<evidence type="ECO:0000313" key="7">
    <source>
        <dbReference type="EMBL" id="RNA22530.1"/>
    </source>
</evidence>
<evidence type="ECO:0000256" key="1">
    <source>
        <dbReference type="ARBA" id="ARBA00004141"/>
    </source>
</evidence>
<evidence type="ECO:0000256" key="2">
    <source>
        <dbReference type="ARBA" id="ARBA00022692"/>
    </source>
</evidence>
<feature type="transmembrane region" description="Helical" evidence="6">
    <location>
        <begin position="59"/>
        <end position="79"/>
    </location>
</feature>
<keyword evidence="4 6" id="KW-0472">Membrane</keyword>